<gene>
    <name evidence="2" type="ORF">H0264_14150</name>
</gene>
<accession>A0A7D6VHX4</accession>
<dbReference type="EMBL" id="CP059399">
    <property type="protein sequence ID" value="QLY33215.1"/>
    <property type="molecule type" value="Genomic_DNA"/>
</dbReference>
<name>A0A7D6VHX4_9NOCA</name>
<keyword evidence="3" id="KW-1185">Reference proteome</keyword>
<evidence type="ECO:0000256" key="1">
    <source>
        <dbReference type="SAM" id="MobiDB-lite"/>
    </source>
</evidence>
<evidence type="ECO:0000313" key="3">
    <source>
        <dbReference type="Proteomes" id="UP000515512"/>
    </source>
</evidence>
<organism evidence="2 3">
    <name type="scientific">Nocardia huaxiensis</name>
    <dbReference type="NCBI Taxonomy" id="2755382"/>
    <lineage>
        <taxon>Bacteria</taxon>
        <taxon>Bacillati</taxon>
        <taxon>Actinomycetota</taxon>
        <taxon>Actinomycetes</taxon>
        <taxon>Mycobacteriales</taxon>
        <taxon>Nocardiaceae</taxon>
        <taxon>Nocardia</taxon>
    </lineage>
</organism>
<dbReference type="KEGG" id="nhu:H0264_14150"/>
<evidence type="ECO:0000313" key="2">
    <source>
        <dbReference type="EMBL" id="QLY33215.1"/>
    </source>
</evidence>
<reference evidence="2 3" key="1">
    <citation type="submission" date="2020-07" db="EMBL/GenBank/DDBJ databases">
        <authorList>
            <person name="Zhuang K."/>
            <person name="Ran Y."/>
        </authorList>
    </citation>
    <scope>NUCLEOTIDE SEQUENCE [LARGE SCALE GENOMIC DNA]</scope>
    <source>
        <strain evidence="2 3">WCH-YHL-001</strain>
    </source>
</reference>
<dbReference type="Proteomes" id="UP000515512">
    <property type="component" value="Chromosome"/>
</dbReference>
<protein>
    <submittedName>
        <fullName evidence="2">Uncharacterized protein</fullName>
    </submittedName>
</protein>
<feature type="compositionally biased region" description="Basic and acidic residues" evidence="1">
    <location>
        <begin position="186"/>
        <end position="195"/>
    </location>
</feature>
<proteinExistence type="predicted"/>
<dbReference type="RefSeq" id="WP_181584379.1">
    <property type="nucleotide sequence ID" value="NZ_CP059399.1"/>
</dbReference>
<feature type="region of interest" description="Disordered" evidence="1">
    <location>
        <begin position="156"/>
        <end position="195"/>
    </location>
</feature>
<sequence length="195" mass="20055">MKRAGPYLTLAAAAILGGGLLVTNTLTGLSRDADSARPAATAPGTSTVTNFPQQADYMTVISTDAKPITLSLTVTGVKAVGYACDGASVETWLRGAAEAGRMVLKGNNSQLEGTLEGDAVRGTLTLAERTYDFTAPQVQPPAGIYLARTDSGRDSWIVGPDGSVTGVRRAPDGSTSPAPDLAPNARKVDGDDNDF</sequence>
<dbReference type="AlphaFoldDB" id="A0A7D6VHX4"/>